<feature type="region of interest" description="Disordered" evidence="1">
    <location>
        <begin position="129"/>
        <end position="161"/>
    </location>
</feature>
<dbReference type="Proteomes" id="UP001066276">
    <property type="component" value="Chromosome 5"/>
</dbReference>
<dbReference type="AlphaFoldDB" id="A0AAV7R9K2"/>
<evidence type="ECO:0000313" key="3">
    <source>
        <dbReference type="Proteomes" id="UP001066276"/>
    </source>
</evidence>
<reference evidence="2" key="1">
    <citation type="journal article" date="2022" name="bioRxiv">
        <title>Sequencing and chromosome-scale assembly of the giantPleurodeles waltlgenome.</title>
        <authorList>
            <person name="Brown T."/>
            <person name="Elewa A."/>
            <person name="Iarovenko S."/>
            <person name="Subramanian E."/>
            <person name="Araus A.J."/>
            <person name="Petzold A."/>
            <person name="Susuki M."/>
            <person name="Suzuki K.-i.T."/>
            <person name="Hayashi T."/>
            <person name="Toyoda A."/>
            <person name="Oliveira C."/>
            <person name="Osipova E."/>
            <person name="Leigh N.D."/>
            <person name="Simon A."/>
            <person name="Yun M.H."/>
        </authorList>
    </citation>
    <scope>NUCLEOTIDE SEQUENCE</scope>
    <source>
        <strain evidence="2">20211129_DDA</strain>
        <tissue evidence="2">Liver</tissue>
    </source>
</reference>
<evidence type="ECO:0000256" key="1">
    <source>
        <dbReference type="SAM" id="MobiDB-lite"/>
    </source>
</evidence>
<accession>A0AAV7R9K2</accession>
<evidence type="ECO:0000313" key="2">
    <source>
        <dbReference type="EMBL" id="KAJ1148195.1"/>
    </source>
</evidence>
<feature type="compositionally biased region" description="Basic and acidic residues" evidence="1">
    <location>
        <begin position="149"/>
        <end position="161"/>
    </location>
</feature>
<dbReference type="EMBL" id="JANPWB010000009">
    <property type="protein sequence ID" value="KAJ1148195.1"/>
    <property type="molecule type" value="Genomic_DNA"/>
</dbReference>
<keyword evidence="3" id="KW-1185">Reference proteome</keyword>
<feature type="region of interest" description="Disordered" evidence="1">
    <location>
        <begin position="1"/>
        <end position="100"/>
    </location>
</feature>
<name>A0AAV7R9K2_PLEWA</name>
<gene>
    <name evidence="2" type="ORF">NDU88_001032</name>
</gene>
<protein>
    <submittedName>
        <fullName evidence="2">Uncharacterized protein</fullName>
    </submittedName>
</protein>
<comment type="caution">
    <text evidence="2">The sequence shown here is derived from an EMBL/GenBank/DDBJ whole genome shotgun (WGS) entry which is preliminary data.</text>
</comment>
<organism evidence="2 3">
    <name type="scientific">Pleurodeles waltl</name>
    <name type="common">Iberian ribbed newt</name>
    <dbReference type="NCBI Taxonomy" id="8319"/>
    <lineage>
        <taxon>Eukaryota</taxon>
        <taxon>Metazoa</taxon>
        <taxon>Chordata</taxon>
        <taxon>Craniata</taxon>
        <taxon>Vertebrata</taxon>
        <taxon>Euteleostomi</taxon>
        <taxon>Amphibia</taxon>
        <taxon>Batrachia</taxon>
        <taxon>Caudata</taxon>
        <taxon>Salamandroidea</taxon>
        <taxon>Salamandridae</taxon>
        <taxon>Pleurodelinae</taxon>
        <taxon>Pleurodeles</taxon>
    </lineage>
</organism>
<sequence>MLITKLDWADPHNAPACADASLTDPDVTPGSANSVGQSPPEREPGLLKGQAARRRRRTAVVKGENRTSEMAIGRREEDEDGIEKPDGSKGPRELTGPSAPLECVLEEKTTTAAVPIGDEESRLQGAEYYFPPRFRRSGQSQVHGRGLGRVREDGRGTKMWV</sequence>
<proteinExistence type="predicted"/>
<feature type="compositionally biased region" description="Basic and acidic residues" evidence="1">
    <location>
        <begin position="63"/>
        <end position="92"/>
    </location>
</feature>